<proteinExistence type="predicted"/>
<dbReference type="GO" id="GO:0016787">
    <property type="term" value="F:hydrolase activity"/>
    <property type="evidence" value="ECO:0007669"/>
    <property type="project" value="UniProtKB-KW"/>
</dbReference>
<dbReference type="Pfam" id="PF00702">
    <property type="entry name" value="Hydrolase"/>
    <property type="match status" value="1"/>
</dbReference>
<protein>
    <submittedName>
        <fullName evidence="4">Hydrolase</fullName>
    </submittedName>
</protein>
<dbReference type="EMBL" id="CP014145">
    <property type="protein sequence ID" value="AMB57789.1"/>
    <property type="molecule type" value="Genomic_DNA"/>
</dbReference>
<reference evidence="4 5" key="1">
    <citation type="journal article" date="2016" name="J. Biotechnol.">
        <title>First complete genome sequence of a species in the genus Microterricola, an extremophilic cold active enzyme producing bacterial strain ERGS5:02 isolated from Sikkim Himalaya.</title>
        <authorList>
            <person name="Himanshu"/>
            <person name="Swarnkar M.K."/>
            <person name="Singh D."/>
            <person name="Kumar R."/>
        </authorList>
    </citation>
    <scope>NUCLEOTIDE SEQUENCE [LARGE SCALE GENOMIC DNA]</scope>
    <source>
        <strain evidence="4 5">ERGS5:02</strain>
    </source>
</reference>
<accession>A0A0Y0ML66</accession>
<evidence type="ECO:0000256" key="2">
    <source>
        <dbReference type="ARBA" id="ARBA00022801"/>
    </source>
</evidence>
<dbReference type="Gene3D" id="3.40.50.1000">
    <property type="entry name" value="HAD superfamily/HAD-like"/>
    <property type="match status" value="1"/>
</dbReference>
<dbReference type="InterPro" id="IPR036412">
    <property type="entry name" value="HAD-like_sf"/>
</dbReference>
<dbReference type="PANTHER" id="PTHR46470">
    <property type="entry name" value="N-ACYLNEURAMINATE-9-PHOSPHATASE"/>
    <property type="match status" value="1"/>
</dbReference>
<keyword evidence="3" id="KW-0460">Magnesium</keyword>
<dbReference type="SFLD" id="SFLDS00003">
    <property type="entry name" value="Haloacid_Dehalogenase"/>
    <property type="match status" value="1"/>
</dbReference>
<dbReference type="InterPro" id="IPR006439">
    <property type="entry name" value="HAD-SF_hydro_IA"/>
</dbReference>
<organism evidence="4 5">
    <name type="scientific">Microterricola viridarii</name>
    <dbReference type="NCBI Taxonomy" id="412690"/>
    <lineage>
        <taxon>Bacteria</taxon>
        <taxon>Bacillati</taxon>
        <taxon>Actinomycetota</taxon>
        <taxon>Actinomycetes</taxon>
        <taxon>Micrococcales</taxon>
        <taxon>Microbacteriaceae</taxon>
        <taxon>Microterricola</taxon>
    </lineage>
</organism>
<evidence type="ECO:0000313" key="5">
    <source>
        <dbReference type="Proteomes" id="UP000058305"/>
    </source>
</evidence>
<evidence type="ECO:0000256" key="1">
    <source>
        <dbReference type="ARBA" id="ARBA00001946"/>
    </source>
</evidence>
<dbReference type="PANTHER" id="PTHR46470:SF4">
    <property type="entry name" value="5-AMINO-6-(5-PHOSPHO-D-RIBITYLAMINO)URACIL PHOSPHATASE YIGB"/>
    <property type="match status" value="1"/>
</dbReference>
<dbReference type="KEGG" id="mvd:AWU67_01695"/>
<dbReference type="InterPro" id="IPR051400">
    <property type="entry name" value="HAD-like_hydrolase"/>
</dbReference>
<comment type="cofactor">
    <cofactor evidence="1">
        <name>Mg(2+)</name>
        <dbReference type="ChEBI" id="CHEBI:18420"/>
    </cofactor>
</comment>
<dbReference type="NCBIfam" id="TIGR01549">
    <property type="entry name" value="HAD-SF-IA-v1"/>
    <property type="match status" value="1"/>
</dbReference>
<dbReference type="SFLD" id="SFLDG01129">
    <property type="entry name" value="C1.5:_HAD__Beta-PGM__Phosphata"/>
    <property type="match status" value="1"/>
</dbReference>
<dbReference type="InterPro" id="IPR023214">
    <property type="entry name" value="HAD_sf"/>
</dbReference>
<dbReference type="SUPFAM" id="SSF56784">
    <property type="entry name" value="HAD-like"/>
    <property type="match status" value="1"/>
</dbReference>
<dbReference type="Gene3D" id="1.20.120.1600">
    <property type="match status" value="1"/>
</dbReference>
<dbReference type="AlphaFoldDB" id="A0A0Y0ML66"/>
<gene>
    <name evidence="4" type="ORF">AWU67_01695</name>
</gene>
<dbReference type="RefSeq" id="WP_067225912.1">
    <property type="nucleotide sequence ID" value="NZ_CP014145.1"/>
</dbReference>
<sequence length="252" mass="26869">MSASPAVILFDLDDTLFAHRSAVARGIVAHIEHIGGFEGVHAPDAVTLWHALEEKHYHSYLEGTLDFEGQRRARARDFAAAHGVQLEDTASGVWFDDYFEHYIAAWTLHDDTLACLDALEAALPGVRFGIITNGDPVFQRRKLDHVGLTERMGLDAHPERIVTSGALGFAKPDARIFEAACAAFGSSPAETVYVGDRLRTDAIGAAAAGLTGVWLNRGGAVQPDAADAAEATALGVLEVAGLDELTAALVTR</sequence>
<dbReference type="GO" id="GO:0044281">
    <property type="term" value="P:small molecule metabolic process"/>
    <property type="evidence" value="ECO:0007669"/>
    <property type="project" value="UniProtKB-ARBA"/>
</dbReference>
<reference evidence="5" key="2">
    <citation type="submission" date="2016-01" db="EMBL/GenBank/DDBJ databases">
        <title>First complete genome sequence of a species in the genus Microterricola, an extremophilic cold active enzyme producing strain ERGS5:02 isolated from Sikkim Himalaya.</title>
        <authorList>
            <person name="Kumar R."/>
            <person name="Singh D."/>
            <person name="Swarnkar M.K."/>
        </authorList>
    </citation>
    <scope>NUCLEOTIDE SEQUENCE [LARGE SCALE GENOMIC DNA]</scope>
    <source>
        <strain evidence="5">ERGS5:02</strain>
    </source>
</reference>
<keyword evidence="5" id="KW-1185">Reference proteome</keyword>
<evidence type="ECO:0000256" key="3">
    <source>
        <dbReference type="ARBA" id="ARBA00022842"/>
    </source>
</evidence>
<name>A0A0Y0ML66_9MICO</name>
<evidence type="ECO:0000313" key="4">
    <source>
        <dbReference type="EMBL" id="AMB57789.1"/>
    </source>
</evidence>
<dbReference type="Proteomes" id="UP000058305">
    <property type="component" value="Chromosome"/>
</dbReference>
<dbReference type="OrthoDB" id="9810501at2"/>
<keyword evidence="2 4" id="KW-0378">Hydrolase</keyword>